<reference evidence="2 3" key="1">
    <citation type="submission" date="2019-05" db="EMBL/GenBank/DDBJ databases">
        <title>Another draft genome of Portunus trituberculatus and its Hox gene families provides insights of decapod evolution.</title>
        <authorList>
            <person name="Jeong J.-H."/>
            <person name="Song I."/>
            <person name="Kim S."/>
            <person name="Choi T."/>
            <person name="Kim D."/>
            <person name="Ryu S."/>
            <person name="Kim W."/>
        </authorList>
    </citation>
    <scope>NUCLEOTIDE SEQUENCE [LARGE SCALE GENOMIC DNA]</scope>
    <source>
        <tissue evidence="2">Muscle</tissue>
    </source>
</reference>
<dbReference type="Proteomes" id="UP000324222">
    <property type="component" value="Unassembled WGS sequence"/>
</dbReference>
<evidence type="ECO:0000313" key="2">
    <source>
        <dbReference type="EMBL" id="MPC59082.1"/>
    </source>
</evidence>
<keyword evidence="1" id="KW-0812">Transmembrane</keyword>
<organism evidence="2 3">
    <name type="scientific">Portunus trituberculatus</name>
    <name type="common">Swimming crab</name>
    <name type="synonym">Neptunus trituberculatus</name>
    <dbReference type="NCBI Taxonomy" id="210409"/>
    <lineage>
        <taxon>Eukaryota</taxon>
        <taxon>Metazoa</taxon>
        <taxon>Ecdysozoa</taxon>
        <taxon>Arthropoda</taxon>
        <taxon>Crustacea</taxon>
        <taxon>Multicrustacea</taxon>
        <taxon>Malacostraca</taxon>
        <taxon>Eumalacostraca</taxon>
        <taxon>Eucarida</taxon>
        <taxon>Decapoda</taxon>
        <taxon>Pleocyemata</taxon>
        <taxon>Brachyura</taxon>
        <taxon>Eubrachyura</taxon>
        <taxon>Portunoidea</taxon>
        <taxon>Portunidae</taxon>
        <taxon>Portuninae</taxon>
        <taxon>Portunus</taxon>
    </lineage>
</organism>
<feature type="transmembrane region" description="Helical" evidence="1">
    <location>
        <begin position="21"/>
        <end position="38"/>
    </location>
</feature>
<sequence length="98" mass="10935">MDVCPIPRPPPYPLHHRLPPTPCVFLLALLPACSVFPAGRPLLLALRIFYFCCMLFPMPIVRADAPSLSLSFPTKVILKEMLRAYLTELKSEASGRSL</sequence>
<keyword evidence="3" id="KW-1185">Reference proteome</keyword>
<accession>A0A5B7GJE7</accession>
<evidence type="ECO:0000313" key="3">
    <source>
        <dbReference type="Proteomes" id="UP000324222"/>
    </source>
</evidence>
<keyword evidence="1" id="KW-1133">Transmembrane helix</keyword>
<keyword evidence="1" id="KW-0472">Membrane</keyword>
<evidence type="ECO:0000256" key="1">
    <source>
        <dbReference type="SAM" id="Phobius"/>
    </source>
</evidence>
<protein>
    <submittedName>
        <fullName evidence="2">Uncharacterized protein</fullName>
    </submittedName>
</protein>
<name>A0A5B7GJE7_PORTR</name>
<gene>
    <name evidence="2" type="ORF">E2C01_053097</name>
</gene>
<dbReference type="EMBL" id="VSRR010016232">
    <property type="protein sequence ID" value="MPC59082.1"/>
    <property type="molecule type" value="Genomic_DNA"/>
</dbReference>
<proteinExistence type="predicted"/>
<dbReference type="AlphaFoldDB" id="A0A5B7GJE7"/>
<comment type="caution">
    <text evidence="2">The sequence shown here is derived from an EMBL/GenBank/DDBJ whole genome shotgun (WGS) entry which is preliminary data.</text>
</comment>